<evidence type="ECO:0000313" key="2">
    <source>
        <dbReference type="EMBL" id="MED6188013.1"/>
    </source>
</evidence>
<dbReference type="Gene3D" id="1.10.238.10">
    <property type="entry name" value="EF-hand"/>
    <property type="match status" value="1"/>
</dbReference>
<protein>
    <recommendedName>
        <fullName evidence="4">EF-hand domain-containing protein</fullName>
    </recommendedName>
</protein>
<reference evidence="2 3" key="1">
    <citation type="journal article" date="2023" name="Plants (Basel)">
        <title>Bridging the Gap: Combining Genomics and Transcriptomics Approaches to Understand Stylosanthes scabra, an Orphan Legume from the Brazilian Caatinga.</title>
        <authorList>
            <person name="Ferreira-Neto J.R.C."/>
            <person name="da Silva M.D."/>
            <person name="Binneck E."/>
            <person name="de Melo N.F."/>
            <person name="da Silva R.H."/>
            <person name="de Melo A.L.T.M."/>
            <person name="Pandolfi V."/>
            <person name="Bustamante F.O."/>
            <person name="Brasileiro-Vidal A.C."/>
            <person name="Benko-Iseppon A.M."/>
        </authorList>
    </citation>
    <scope>NUCLEOTIDE SEQUENCE [LARGE SCALE GENOMIC DNA]</scope>
    <source>
        <tissue evidence="2">Leaves</tissue>
    </source>
</reference>
<gene>
    <name evidence="2" type="ORF">PIB30_081892</name>
</gene>
<proteinExistence type="predicted"/>
<feature type="signal peptide" evidence="1">
    <location>
        <begin position="1"/>
        <end position="16"/>
    </location>
</feature>
<keyword evidence="1" id="KW-0732">Signal</keyword>
<feature type="chain" id="PRO_5045648100" description="EF-hand domain-containing protein" evidence="1">
    <location>
        <begin position="17"/>
        <end position="76"/>
    </location>
</feature>
<dbReference type="Proteomes" id="UP001341840">
    <property type="component" value="Unassembled WGS sequence"/>
</dbReference>
<keyword evidence="3" id="KW-1185">Reference proteome</keyword>
<dbReference type="InterPro" id="IPR011992">
    <property type="entry name" value="EF-hand-dom_pair"/>
</dbReference>
<evidence type="ECO:0000313" key="3">
    <source>
        <dbReference type="Proteomes" id="UP001341840"/>
    </source>
</evidence>
<comment type="caution">
    <text evidence="2">The sequence shown here is derived from an EMBL/GenBank/DDBJ whole genome shotgun (WGS) entry which is preliminary data.</text>
</comment>
<dbReference type="EMBL" id="JASCZI010182483">
    <property type="protein sequence ID" value="MED6188013.1"/>
    <property type="molecule type" value="Genomic_DNA"/>
</dbReference>
<accession>A0ABU6WV99</accession>
<organism evidence="2 3">
    <name type="scientific">Stylosanthes scabra</name>
    <dbReference type="NCBI Taxonomy" id="79078"/>
    <lineage>
        <taxon>Eukaryota</taxon>
        <taxon>Viridiplantae</taxon>
        <taxon>Streptophyta</taxon>
        <taxon>Embryophyta</taxon>
        <taxon>Tracheophyta</taxon>
        <taxon>Spermatophyta</taxon>
        <taxon>Magnoliopsida</taxon>
        <taxon>eudicotyledons</taxon>
        <taxon>Gunneridae</taxon>
        <taxon>Pentapetalae</taxon>
        <taxon>rosids</taxon>
        <taxon>fabids</taxon>
        <taxon>Fabales</taxon>
        <taxon>Fabaceae</taxon>
        <taxon>Papilionoideae</taxon>
        <taxon>50 kb inversion clade</taxon>
        <taxon>dalbergioids sensu lato</taxon>
        <taxon>Dalbergieae</taxon>
        <taxon>Pterocarpus clade</taxon>
        <taxon>Stylosanthes</taxon>
    </lineage>
</organism>
<dbReference type="SUPFAM" id="SSF47473">
    <property type="entry name" value="EF-hand"/>
    <property type="match status" value="1"/>
</dbReference>
<evidence type="ECO:0000256" key="1">
    <source>
        <dbReference type="SAM" id="SignalP"/>
    </source>
</evidence>
<evidence type="ECO:0008006" key="4">
    <source>
        <dbReference type="Google" id="ProtNLM"/>
    </source>
</evidence>
<name>A0ABU6WV99_9FABA</name>
<sequence>MAKLETLLTCLGALRAEEVATMLCEVDVEGRGCISVEELMSQVSSDDVTTMEEDKLWEAFEVFDNRGVSTKEKLHR</sequence>